<evidence type="ECO:0000256" key="1">
    <source>
        <dbReference type="ARBA" id="ARBA00022503"/>
    </source>
</evidence>
<dbReference type="SUPFAM" id="SSF55909">
    <property type="entry name" value="Pentein"/>
    <property type="match status" value="1"/>
</dbReference>
<comment type="function">
    <text evidence="3">Catalyzes the hydrolysis of N(2)-succinylarginine into N(2)-succinylornithine, ammonia and CO(2).</text>
</comment>
<dbReference type="EMBL" id="JACIJK010000002">
    <property type="protein sequence ID" value="MBB5713774.1"/>
    <property type="molecule type" value="Genomic_DNA"/>
</dbReference>
<dbReference type="AlphaFoldDB" id="A0A7W9BB55"/>
<feature type="binding site" evidence="3">
    <location>
        <begin position="19"/>
        <end position="28"/>
    </location>
    <ligand>
        <name>substrate</name>
    </ligand>
</feature>
<evidence type="ECO:0000256" key="3">
    <source>
        <dbReference type="HAMAP-Rule" id="MF_01172"/>
    </source>
</evidence>
<dbReference type="Pfam" id="PF04996">
    <property type="entry name" value="AstB"/>
    <property type="match status" value="1"/>
</dbReference>
<feature type="binding site" evidence="3">
    <location>
        <position position="101"/>
    </location>
    <ligand>
        <name>substrate</name>
    </ligand>
</feature>
<dbReference type="HAMAP" id="MF_01172">
    <property type="entry name" value="AstB"/>
    <property type="match status" value="1"/>
</dbReference>
<organism evidence="4 5">
    <name type="scientific">Sphingomonas aerophila</name>
    <dbReference type="NCBI Taxonomy" id="1344948"/>
    <lineage>
        <taxon>Bacteria</taxon>
        <taxon>Pseudomonadati</taxon>
        <taxon>Pseudomonadota</taxon>
        <taxon>Alphaproteobacteria</taxon>
        <taxon>Sphingomonadales</taxon>
        <taxon>Sphingomonadaceae</taxon>
        <taxon>Sphingomonas</taxon>
    </lineage>
</organism>
<feature type="binding site" evidence="3">
    <location>
        <position position="233"/>
    </location>
    <ligand>
        <name>substrate</name>
    </ligand>
</feature>
<keyword evidence="5" id="KW-1185">Reference proteome</keyword>
<dbReference type="UniPathway" id="UPA00185">
    <property type="reaction ID" value="UER00280"/>
</dbReference>
<feature type="binding site" evidence="3">
    <location>
        <begin position="128"/>
        <end position="129"/>
    </location>
    <ligand>
        <name>substrate</name>
    </ligand>
</feature>
<reference evidence="4 5" key="1">
    <citation type="submission" date="2020-08" db="EMBL/GenBank/DDBJ databases">
        <title>Genomic Encyclopedia of Type Strains, Phase IV (KMG-IV): sequencing the most valuable type-strain genomes for metagenomic binning, comparative biology and taxonomic classification.</title>
        <authorList>
            <person name="Goeker M."/>
        </authorList>
    </citation>
    <scope>NUCLEOTIDE SEQUENCE [LARGE SCALE GENOMIC DNA]</scope>
    <source>
        <strain evidence="4 5">DSM 100044</strain>
    </source>
</reference>
<proteinExistence type="inferred from homology"/>
<feature type="active site" description="Nucleophile" evidence="3">
    <location>
        <position position="348"/>
    </location>
</feature>
<dbReference type="GO" id="GO:0009015">
    <property type="term" value="F:N-succinylarginine dihydrolase activity"/>
    <property type="evidence" value="ECO:0007669"/>
    <property type="project" value="UniProtKB-UniRule"/>
</dbReference>
<feature type="binding site" evidence="3">
    <location>
        <position position="342"/>
    </location>
    <ligand>
        <name>substrate</name>
    </ligand>
</feature>
<dbReference type="EC" id="3.5.3.23" evidence="3"/>
<protein>
    <recommendedName>
        <fullName evidence="3">N-succinylarginine dihydrolase</fullName>
        <ecNumber evidence="3">3.5.3.23</ecNumber>
    </recommendedName>
</protein>
<gene>
    <name evidence="3" type="primary">astB</name>
    <name evidence="4" type="ORF">FHS94_000597</name>
</gene>
<sequence length="421" mass="45619">MTLVEINFDGIVGPTHNYAGLSVGNLAATRNAGAVARPRAAALEGVAKMRANLRLGLKQGIFLPHRRPDQSWLAALGTSAEAADALTWAQASSASAMWAANAATVSPGPDTSDGRCHLSVANLVTLPHRSHEWTETFDQLRLAFADDRHFAVHPPVPPPFGDEGAANHMRLGLRHDGAGVEVFVYGEPGGPFPARQHRTACAAIARRHGLDPTRTLFVKQSPEAIAAGAFHNDVVAVANERVLFAHEQAFEDKDRFFADLRERLPEVEIVEVPASAVSLEDAVASYLFNAQLVTLPAGGMALILPAEAQERPRVVQWLDHLVAGNGPIRTLEWVDVRQSMANGGGPACLRLRVVCNPDHVDPRFLVDDARLDLIAQVVTQHWPEEVRSADYQSLGAWPTAQRARRELLKALDIVDFLDTPA</sequence>
<dbReference type="RefSeq" id="WP_184054513.1">
    <property type="nucleotide sequence ID" value="NZ_JACIJK010000002.1"/>
</dbReference>
<evidence type="ECO:0000256" key="2">
    <source>
        <dbReference type="ARBA" id="ARBA00022801"/>
    </source>
</evidence>
<dbReference type="InterPro" id="IPR037031">
    <property type="entry name" value="AstB_sf"/>
</dbReference>
<dbReference type="GO" id="GO:0019544">
    <property type="term" value="P:L-arginine catabolic process to L-glutamate"/>
    <property type="evidence" value="ECO:0007669"/>
    <property type="project" value="UniProtKB-UniRule"/>
</dbReference>
<feature type="active site" evidence="3">
    <location>
        <position position="163"/>
    </location>
</feature>
<keyword evidence="1 3" id="KW-0056">Arginine metabolism</keyword>
<evidence type="ECO:0000313" key="5">
    <source>
        <dbReference type="Proteomes" id="UP000546200"/>
    </source>
</evidence>
<dbReference type="Proteomes" id="UP000546200">
    <property type="component" value="Unassembled WGS sequence"/>
</dbReference>
<feature type="active site" evidence="3">
    <location>
        <position position="231"/>
    </location>
</feature>
<evidence type="ECO:0000313" key="4">
    <source>
        <dbReference type="EMBL" id="MBB5713774.1"/>
    </source>
</evidence>
<comment type="pathway">
    <text evidence="3">Amino-acid degradation; L-arginine degradation via AST pathway; L-glutamate and succinate from L-arginine: step 2/5.</text>
</comment>
<comment type="similarity">
    <text evidence="3">Belongs to the succinylarginine dihydrolase family.</text>
</comment>
<dbReference type="PANTHER" id="PTHR30420">
    <property type="entry name" value="N-SUCCINYLARGININE DIHYDROLASE"/>
    <property type="match status" value="1"/>
</dbReference>
<dbReference type="InterPro" id="IPR007079">
    <property type="entry name" value="SuccinylArg_d-Hdrlase_AstB"/>
</dbReference>
<dbReference type="GO" id="GO:0019545">
    <property type="term" value="P:L-arginine catabolic process to succinate"/>
    <property type="evidence" value="ECO:0007669"/>
    <property type="project" value="UniProtKB-UniRule"/>
</dbReference>
<keyword evidence="2 3" id="KW-0378">Hydrolase</keyword>
<name>A0A7W9BB55_9SPHN</name>
<comment type="catalytic activity">
    <reaction evidence="3">
        <text>N(2)-succinyl-L-arginine + 2 H2O + 2 H(+) = N(2)-succinyl-L-ornithine + 2 NH4(+) + CO2</text>
        <dbReference type="Rhea" id="RHEA:19533"/>
        <dbReference type="ChEBI" id="CHEBI:15377"/>
        <dbReference type="ChEBI" id="CHEBI:15378"/>
        <dbReference type="ChEBI" id="CHEBI:16526"/>
        <dbReference type="ChEBI" id="CHEBI:28938"/>
        <dbReference type="ChEBI" id="CHEBI:58241"/>
        <dbReference type="ChEBI" id="CHEBI:58514"/>
        <dbReference type="EC" id="3.5.3.23"/>
    </reaction>
</comment>
<feature type="binding site" evidence="3">
    <location>
        <position position="195"/>
    </location>
    <ligand>
        <name>substrate</name>
    </ligand>
</feature>
<dbReference type="Gene3D" id="3.75.10.20">
    <property type="entry name" value="Succinylarginine dihydrolase"/>
    <property type="match status" value="1"/>
</dbReference>
<accession>A0A7W9BB55</accession>
<dbReference type="NCBIfam" id="NF009789">
    <property type="entry name" value="PRK13281.1"/>
    <property type="match status" value="1"/>
</dbReference>
<comment type="caution">
    <text evidence="4">The sequence shown here is derived from an EMBL/GenBank/DDBJ whole genome shotgun (WGS) entry which is preliminary data.</text>
</comment>
<comment type="subunit">
    <text evidence="3">Homodimer.</text>
</comment>
<dbReference type="PANTHER" id="PTHR30420:SF2">
    <property type="entry name" value="N-SUCCINYLARGININE DIHYDROLASE"/>
    <property type="match status" value="1"/>
</dbReference>